<dbReference type="InterPro" id="IPR002934">
    <property type="entry name" value="Polymerase_NTP_transf_dom"/>
</dbReference>
<dbReference type="Pfam" id="PF01909">
    <property type="entry name" value="NTP_transf_2"/>
    <property type="match status" value="1"/>
</dbReference>
<dbReference type="Proteomes" id="UP000681414">
    <property type="component" value="Unassembled WGS sequence"/>
</dbReference>
<gene>
    <name evidence="2" type="ORF">KHA97_17290</name>
</gene>
<reference evidence="2 3" key="1">
    <citation type="submission" date="2021-05" db="EMBL/GenBank/DDBJ databases">
        <title>Novel Bacillus species.</title>
        <authorList>
            <person name="Liu G."/>
        </authorList>
    </citation>
    <scope>NUCLEOTIDE SEQUENCE [LARGE SCALE GENOMIC DNA]</scope>
    <source>
        <strain evidence="3">FJAT-49780</strain>
    </source>
</reference>
<keyword evidence="3" id="KW-1185">Reference proteome</keyword>
<organism evidence="2 3">
    <name type="scientific">Lederbergia citri</name>
    <dbReference type="NCBI Taxonomy" id="2833580"/>
    <lineage>
        <taxon>Bacteria</taxon>
        <taxon>Bacillati</taxon>
        <taxon>Bacillota</taxon>
        <taxon>Bacilli</taxon>
        <taxon>Bacillales</taxon>
        <taxon>Bacillaceae</taxon>
        <taxon>Lederbergia</taxon>
    </lineage>
</organism>
<feature type="domain" description="Polymerase nucleotidyl transferase" evidence="1">
    <location>
        <begin position="18"/>
        <end position="74"/>
    </location>
</feature>
<dbReference type="RefSeq" id="WP_213126022.1">
    <property type="nucleotide sequence ID" value="NZ_JAGYPG010000003.1"/>
</dbReference>
<proteinExistence type="predicted"/>
<name>A0A942TIP8_9BACI</name>
<dbReference type="AlphaFoldDB" id="A0A942TIP8"/>
<accession>A0A942TIP8</accession>
<protein>
    <submittedName>
        <fullName evidence="2">Aminoglycoside 6-adenylyltransferase</fullName>
    </submittedName>
</protein>
<dbReference type="InterPro" id="IPR043519">
    <property type="entry name" value="NT_sf"/>
</dbReference>
<dbReference type="SUPFAM" id="SSF81301">
    <property type="entry name" value="Nucleotidyltransferase"/>
    <property type="match status" value="1"/>
</dbReference>
<evidence type="ECO:0000313" key="3">
    <source>
        <dbReference type="Proteomes" id="UP000681414"/>
    </source>
</evidence>
<sequence length="259" mass="30703">MYQNKDRTKLLNEITSFSKTINEIQGLLLVGSGSKGFKDEFSDLDLLIVVKNSQDVVQIHDQLLKHIHQNFHVLKEKVYRHEEDIFVTCFFFANFLELDLGVWSKSKLRATKPHWKVIFDREDNEIQRLLEESLTSQSFTSIVETRKESLSFIWQFFRSATVALKRQQYIKALKDIDVIRDQIIRFLCIRNGINYDFDKSIDHLESPFLSKLKRTYEVKMNNDNIHKVLFELMDLYFDVIGEGEDKKMIHRFLQEMLVG</sequence>
<dbReference type="EMBL" id="JAGYPG010000003">
    <property type="protein sequence ID" value="MBS4196807.1"/>
    <property type="molecule type" value="Genomic_DNA"/>
</dbReference>
<evidence type="ECO:0000313" key="2">
    <source>
        <dbReference type="EMBL" id="MBS4196807.1"/>
    </source>
</evidence>
<comment type="caution">
    <text evidence="2">The sequence shown here is derived from an EMBL/GenBank/DDBJ whole genome shotgun (WGS) entry which is preliminary data.</text>
</comment>
<dbReference type="Gene3D" id="3.30.460.10">
    <property type="entry name" value="Beta Polymerase, domain 2"/>
    <property type="match status" value="1"/>
</dbReference>
<evidence type="ECO:0000259" key="1">
    <source>
        <dbReference type="Pfam" id="PF01909"/>
    </source>
</evidence>